<keyword evidence="1" id="KW-1133">Transmembrane helix</keyword>
<feature type="transmembrane region" description="Helical" evidence="1">
    <location>
        <begin position="20"/>
        <end position="42"/>
    </location>
</feature>
<keyword evidence="1" id="KW-0812">Transmembrane</keyword>
<keyword evidence="3" id="KW-1185">Reference proteome</keyword>
<name>A0A3Q8Q3Q9_9VIRU</name>
<gene>
    <name evidence="2" type="ORF">SBFV2_gp29</name>
</gene>
<organism evidence="2 3">
    <name type="scientific">Sulfolobales Beppu filamentous virus 2</name>
    <dbReference type="NCBI Taxonomy" id="2493123"/>
    <lineage>
        <taxon>Viruses</taxon>
        <taxon>Adnaviria</taxon>
        <taxon>Zilligvirae</taxon>
        <taxon>Taleaviricota</taxon>
        <taxon>Tokiviricetes</taxon>
        <taxon>Ligamenvirales</taxon>
        <taxon>Lipothrixviridae</taxon>
        <taxon>Alphalipothrixvirus</taxon>
        <taxon>Alphalipothrixvirus umijigokuense</taxon>
    </lineage>
</organism>
<dbReference type="EMBL" id="MK064563">
    <property type="protein sequence ID" value="AZI75796.1"/>
    <property type="molecule type" value="Genomic_DNA"/>
</dbReference>
<accession>A0A3Q8Q3Q9</accession>
<evidence type="ECO:0000313" key="3">
    <source>
        <dbReference type="Proteomes" id="UP000277749"/>
    </source>
</evidence>
<keyword evidence="1" id="KW-0472">Membrane</keyword>
<reference evidence="2 3" key="1">
    <citation type="journal article" date="2018" name="Environ. Microbiol.">
        <title>New archaeal viruses discovered by metagenomic analysis of viral communities in enrichment cultures.</title>
        <authorList>
            <person name="Liu Y."/>
            <person name="Brandt D."/>
            <person name="Ishino S."/>
            <person name="Ishino Y."/>
            <person name="Koonin E.V."/>
            <person name="Kalinowski J."/>
            <person name="Krupovic M."/>
            <person name="Prangishvili D."/>
        </authorList>
    </citation>
    <scope>NUCLEOTIDE SEQUENCE [LARGE SCALE GENOMIC DNA]</scope>
</reference>
<evidence type="ECO:0000313" key="2">
    <source>
        <dbReference type="EMBL" id="AZI75796.1"/>
    </source>
</evidence>
<protein>
    <submittedName>
        <fullName evidence="2">Uncharacterized protein</fullName>
    </submittedName>
</protein>
<dbReference type="Proteomes" id="UP000277749">
    <property type="component" value="Segment"/>
</dbReference>
<sequence>MYFLFHLVLLRIYIFRVLYLYIFLFYYFQGLHLNMVLVILLYKFIVDNTRMNANPKSNGYDFPMKNVLIRYTAEFIAEATARIIEDKKSSITEIRV</sequence>
<proteinExistence type="predicted"/>
<evidence type="ECO:0000256" key="1">
    <source>
        <dbReference type="SAM" id="Phobius"/>
    </source>
</evidence>